<dbReference type="PANTHER" id="PTHR14744:SF15">
    <property type="entry name" value="N-ALPHA-ACETYLTRANSFERASE 60"/>
    <property type="match status" value="1"/>
</dbReference>
<reference evidence="12" key="1">
    <citation type="journal article" date="2015" name="Nature">
        <title>Complex archaea that bridge the gap between prokaryotes and eukaryotes.</title>
        <authorList>
            <person name="Spang A."/>
            <person name="Saw J.H."/>
            <person name="Jorgensen S.L."/>
            <person name="Zaremba-Niedzwiedzka K."/>
            <person name="Martijn J."/>
            <person name="Lind A.E."/>
            <person name="van Eijk R."/>
            <person name="Schleper C."/>
            <person name="Guy L."/>
            <person name="Ettema T.J."/>
        </authorList>
    </citation>
    <scope>NUCLEOTIDE SEQUENCE</scope>
</reference>
<comment type="similarity">
    <text evidence="6">Belongs to the acetyltransferase family. NAA60 subfamily.</text>
</comment>
<dbReference type="GO" id="GO:0004402">
    <property type="term" value="F:histone acetyltransferase activity"/>
    <property type="evidence" value="ECO:0007669"/>
    <property type="project" value="TreeGrafter"/>
</dbReference>
<dbReference type="EC" id="2.3.1.259" evidence="7"/>
<dbReference type="AlphaFoldDB" id="A0A0F9P6L9"/>
<accession>A0A0F9P6L9</accession>
<keyword evidence="2" id="KW-0808">Transferase</keyword>
<dbReference type="InterPro" id="IPR000182">
    <property type="entry name" value="GNAT_dom"/>
</dbReference>
<dbReference type="EMBL" id="LAZR01002630">
    <property type="protein sequence ID" value="KKN27525.1"/>
    <property type="molecule type" value="Genomic_DNA"/>
</dbReference>
<sequence>MKKVIRCVSNKDMELLVKMYLIDVENHLQRAEQFANDLIFRFKTIICINEEKILGTITWDTRGGLDDGVVELLGLGVNSSYRRQGIAKLLTFSLIDKAKKYFSNAGYKLRVIYLFMERGNNIARSFYKNIGFREVSELPAFYPHDDAAIWIKYF</sequence>
<dbReference type="SUPFAM" id="SSF55729">
    <property type="entry name" value="Acyl-CoA N-acyltransferases (Nat)"/>
    <property type="match status" value="1"/>
</dbReference>
<comment type="catalytic activity">
    <reaction evidence="9">
        <text>L-lysyl-[protein] + acetyl-CoA = N(6)-acetyl-L-lysyl-[protein] + CoA + H(+)</text>
        <dbReference type="Rhea" id="RHEA:45948"/>
        <dbReference type="Rhea" id="RHEA-COMP:9752"/>
        <dbReference type="Rhea" id="RHEA-COMP:10731"/>
        <dbReference type="ChEBI" id="CHEBI:15378"/>
        <dbReference type="ChEBI" id="CHEBI:29969"/>
        <dbReference type="ChEBI" id="CHEBI:57287"/>
        <dbReference type="ChEBI" id="CHEBI:57288"/>
        <dbReference type="ChEBI" id="CHEBI:61930"/>
        <dbReference type="EC" id="2.3.1.48"/>
    </reaction>
</comment>
<evidence type="ECO:0000313" key="12">
    <source>
        <dbReference type="EMBL" id="KKN27525.1"/>
    </source>
</evidence>
<dbReference type="GO" id="GO:0000139">
    <property type="term" value="C:Golgi membrane"/>
    <property type="evidence" value="ECO:0007669"/>
    <property type="project" value="TreeGrafter"/>
</dbReference>
<evidence type="ECO:0000256" key="9">
    <source>
        <dbReference type="ARBA" id="ARBA00048017"/>
    </source>
</evidence>
<dbReference type="GO" id="GO:0007059">
    <property type="term" value="P:chromosome segregation"/>
    <property type="evidence" value="ECO:0007669"/>
    <property type="project" value="UniProtKB-KW"/>
</dbReference>
<comment type="catalytic activity">
    <reaction evidence="10">
        <text>N-terminal L-methionyl-[transmembrane protein] + acetyl-CoA = N-terminal N(alpha)-acetyl-L-methionyl-[transmembrane protein] + CoA + H(+)</text>
        <dbReference type="Rhea" id="RHEA:50604"/>
        <dbReference type="Rhea" id="RHEA-COMP:12745"/>
        <dbReference type="Rhea" id="RHEA-COMP:12746"/>
        <dbReference type="ChEBI" id="CHEBI:15378"/>
        <dbReference type="ChEBI" id="CHEBI:57287"/>
        <dbReference type="ChEBI" id="CHEBI:57288"/>
        <dbReference type="ChEBI" id="CHEBI:64731"/>
        <dbReference type="ChEBI" id="CHEBI:133414"/>
        <dbReference type="EC" id="2.3.1.259"/>
    </reaction>
</comment>
<dbReference type="Gene3D" id="3.40.630.30">
    <property type="match status" value="1"/>
</dbReference>
<proteinExistence type="inferred from homology"/>
<dbReference type="CDD" id="cd04301">
    <property type="entry name" value="NAT_SF"/>
    <property type="match status" value="1"/>
</dbReference>
<evidence type="ECO:0000256" key="4">
    <source>
        <dbReference type="ARBA" id="ARBA00022853"/>
    </source>
</evidence>
<dbReference type="Pfam" id="PF00583">
    <property type="entry name" value="Acetyltransf_1"/>
    <property type="match status" value="1"/>
</dbReference>
<evidence type="ECO:0000259" key="11">
    <source>
        <dbReference type="PROSITE" id="PS51186"/>
    </source>
</evidence>
<evidence type="ECO:0000256" key="3">
    <source>
        <dbReference type="ARBA" id="ARBA00022829"/>
    </source>
</evidence>
<evidence type="ECO:0000256" key="6">
    <source>
        <dbReference type="ARBA" id="ARBA00025774"/>
    </source>
</evidence>
<comment type="caution">
    <text evidence="12">The sequence shown here is derived from an EMBL/GenBank/DDBJ whole genome shotgun (WGS) entry which is preliminary data.</text>
</comment>
<feature type="domain" description="N-acetyltransferase" evidence="11">
    <location>
        <begin position="3"/>
        <end position="154"/>
    </location>
</feature>
<evidence type="ECO:0000256" key="2">
    <source>
        <dbReference type="ARBA" id="ARBA00022679"/>
    </source>
</evidence>
<keyword evidence="3" id="KW-0159">Chromosome partition</keyword>
<dbReference type="GO" id="GO:0120518">
    <property type="term" value="F:protein N-terminal-methionine acetyltransferase activity"/>
    <property type="evidence" value="ECO:0007669"/>
    <property type="project" value="UniProtKB-EC"/>
</dbReference>
<keyword evidence="4" id="KW-0156">Chromatin regulator</keyword>
<name>A0A0F9P6L9_9ZZZZ</name>
<evidence type="ECO:0000256" key="8">
    <source>
        <dbReference type="ARBA" id="ARBA00026144"/>
    </source>
</evidence>
<protein>
    <recommendedName>
        <fullName evidence="8">N-alpha-acetyltransferase 60</fullName>
        <ecNumber evidence="7">2.3.1.259</ecNumber>
        <ecNumber evidence="1">2.3.1.48</ecNumber>
    </recommendedName>
</protein>
<organism evidence="12">
    <name type="scientific">marine sediment metagenome</name>
    <dbReference type="NCBI Taxonomy" id="412755"/>
    <lineage>
        <taxon>unclassified sequences</taxon>
        <taxon>metagenomes</taxon>
        <taxon>ecological metagenomes</taxon>
    </lineage>
</organism>
<dbReference type="EC" id="2.3.1.48" evidence="1"/>
<dbReference type="PANTHER" id="PTHR14744">
    <property type="entry name" value="N-ALPHA-ACETYLTRANSFERASE 60"/>
    <property type="match status" value="1"/>
</dbReference>
<gene>
    <name evidence="12" type="ORF">LCGC14_0863810</name>
</gene>
<evidence type="ECO:0000256" key="7">
    <source>
        <dbReference type="ARBA" id="ARBA00026111"/>
    </source>
</evidence>
<dbReference type="InterPro" id="IPR045141">
    <property type="entry name" value="NAA60-like"/>
</dbReference>
<dbReference type="PROSITE" id="PS51186">
    <property type="entry name" value="GNAT"/>
    <property type="match status" value="1"/>
</dbReference>
<dbReference type="InterPro" id="IPR016181">
    <property type="entry name" value="Acyl_CoA_acyltransferase"/>
</dbReference>
<evidence type="ECO:0000256" key="5">
    <source>
        <dbReference type="ARBA" id="ARBA00023315"/>
    </source>
</evidence>
<evidence type="ECO:0000256" key="10">
    <source>
        <dbReference type="ARBA" id="ARBA00048848"/>
    </source>
</evidence>
<keyword evidence="5" id="KW-0012">Acyltransferase</keyword>
<evidence type="ECO:0000256" key="1">
    <source>
        <dbReference type="ARBA" id="ARBA00013184"/>
    </source>
</evidence>